<keyword evidence="3" id="KW-0560">Oxidoreductase</keyword>
<dbReference type="InterPro" id="IPR011051">
    <property type="entry name" value="RmlC_Cupin_sf"/>
</dbReference>
<dbReference type="InterPro" id="IPR010300">
    <property type="entry name" value="CDO_1"/>
</dbReference>
<proteinExistence type="inferred from homology"/>
<reference evidence="4" key="1">
    <citation type="submission" date="2023-07" db="EMBL/GenBank/DDBJ databases">
        <title>30 novel species of actinomycetes from the DSMZ collection.</title>
        <authorList>
            <person name="Nouioui I."/>
        </authorList>
    </citation>
    <scope>NUCLEOTIDE SEQUENCE [LARGE SCALE GENOMIC DNA]</scope>
    <source>
        <strain evidence="4">DSM 41921</strain>
    </source>
</reference>
<dbReference type="Pfam" id="PF05995">
    <property type="entry name" value="CDO_I"/>
    <property type="match status" value="1"/>
</dbReference>
<keyword evidence="3" id="KW-0223">Dioxygenase</keyword>
<name>A0ABU2P279_9ACTN</name>
<dbReference type="GO" id="GO:0051213">
    <property type="term" value="F:dioxygenase activity"/>
    <property type="evidence" value="ECO:0007669"/>
    <property type="project" value="UniProtKB-KW"/>
</dbReference>
<dbReference type="InterPro" id="IPR014710">
    <property type="entry name" value="RmlC-like_jellyroll"/>
</dbReference>
<dbReference type="EMBL" id="JAVREU010000001">
    <property type="protein sequence ID" value="MDT0386244.1"/>
    <property type="molecule type" value="Genomic_DNA"/>
</dbReference>
<evidence type="ECO:0000256" key="2">
    <source>
        <dbReference type="SAM" id="MobiDB-lite"/>
    </source>
</evidence>
<feature type="region of interest" description="Disordered" evidence="2">
    <location>
        <begin position="155"/>
        <end position="201"/>
    </location>
</feature>
<evidence type="ECO:0000256" key="1">
    <source>
        <dbReference type="ARBA" id="ARBA00006622"/>
    </source>
</evidence>
<protein>
    <submittedName>
        <fullName evidence="3">Cysteine dioxygenase</fullName>
    </submittedName>
</protein>
<evidence type="ECO:0000313" key="3">
    <source>
        <dbReference type="EMBL" id="MDT0386244.1"/>
    </source>
</evidence>
<dbReference type="SUPFAM" id="SSF51182">
    <property type="entry name" value="RmlC-like cupins"/>
    <property type="match status" value="1"/>
</dbReference>
<gene>
    <name evidence="3" type="ORF">RM641_02300</name>
</gene>
<comment type="similarity">
    <text evidence="1">Belongs to the cysteine dioxygenase family.</text>
</comment>
<dbReference type="Gene3D" id="2.60.120.10">
    <property type="entry name" value="Jelly Rolls"/>
    <property type="match status" value="1"/>
</dbReference>
<accession>A0ABU2P279</accession>
<evidence type="ECO:0000313" key="4">
    <source>
        <dbReference type="Proteomes" id="UP001183586"/>
    </source>
</evidence>
<dbReference type="Proteomes" id="UP001183586">
    <property type="component" value="Unassembled WGS sequence"/>
</dbReference>
<keyword evidence="4" id="KW-1185">Reference proteome</keyword>
<organism evidence="3 4">
    <name type="scientific">Streptomyces dubilierae</name>
    <dbReference type="NCBI Taxonomy" id="3075533"/>
    <lineage>
        <taxon>Bacteria</taxon>
        <taxon>Bacillati</taxon>
        <taxon>Actinomycetota</taxon>
        <taxon>Actinomycetes</taxon>
        <taxon>Kitasatosporales</taxon>
        <taxon>Streptomycetaceae</taxon>
        <taxon>Streptomyces</taxon>
    </lineage>
</organism>
<sequence length="201" mass="21791">MNAPLPFVPPGRTLTGGELQELAAAVAGAEGLWTDLLEHRTDGRGYAELFLDEHLGVWVLEWMADDHDTGYHDHDRSAGAVHVARGAIRHEHLRLGERPVGTRVPAGEGFCFDETFIHRMRREPEAGPTVTIHAYSPPLERTGQYGEAEDGLLHRVPTSSEEHLSPKGRQGTPSTFSDGDAEAEAEVGVEADERESGGPGS</sequence>
<feature type="compositionally biased region" description="Acidic residues" evidence="2">
    <location>
        <begin position="179"/>
        <end position="193"/>
    </location>
</feature>
<dbReference type="RefSeq" id="WP_311678510.1">
    <property type="nucleotide sequence ID" value="NZ_JAVREU010000001.1"/>
</dbReference>
<comment type="caution">
    <text evidence="3">The sequence shown here is derived from an EMBL/GenBank/DDBJ whole genome shotgun (WGS) entry which is preliminary data.</text>
</comment>